<evidence type="ECO:0000313" key="3">
    <source>
        <dbReference type="Proteomes" id="UP001183629"/>
    </source>
</evidence>
<reference evidence="2 3" key="1">
    <citation type="submission" date="2023-07" db="EMBL/GenBank/DDBJ databases">
        <title>Sequencing the genomes of 1000 actinobacteria strains.</title>
        <authorList>
            <person name="Klenk H.-P."/>
        </authorList>
    </citation>
    <scope>NUCLEOTIDE SEQUENCE [LARGE SCALE GENOMIC DNA]</scope>
    <source>
        <strain evidence="2 3">DSM 44711</strain>
    </source>
</reference>
<dbReference type="EMBL" id="JAVDYC010000001">
    <property type="protein sequence ID" value="MDR7325946.1"/>
    <property type="molecule type" value="Genomic_DNA"/>
</dbReference>
<evidence type="ECO:0000313" key="2">
    <source>
        <dbReference type="EMBL" id="MDR7325946.1"/>
    </source>
</evidence>
<dbReference type="Proteomes" id="UP001183629">
    <property type="component" value="Unassembled WGS sequence"/>
</dbReference>
<comment type="caution">
    <text evidence="2">The sequence shown here is derived from an EMBL/GenBank/DDBJ whole genome shotgun (WGS) entry which is preliminary data.</text>
</comment>
<proteinExistence type="predicted"/>
<keyword evidence="3" id="KW-1185">Reference proteome</keyword>
<organism evidence="2 3">
    <name type="scientific">Catenuloplanes niger</name>
    <dbReference type="NCBI Taxonomy" id="587534"/>
    <lineage>
        <taxon>Bacteria</taxon>
        <taxon>Bacillati</taxon>
        <taxon>Actinomycetota</taxon>
        <taxon>Actinomycetes</taxon>
        <taxon>Micromonosporales</taxon>
        <taxon>Micromonosporaceae</taxon>
        <taxon>Catenuloplanes</taxon>
    </lineage>
</organism>
<feature type="region of interest" description="Disordered" evidence="1">
    <location>
        <begin position="76"/>
        <end position="96"/>
    </location>
</feature>
<dbReference type="AlphaFoldDB" id="A0AAE4CU15"/>
<dbReference type="RefSeq" id="WP_310421072.1">
    <property type="nucleotide sequence ID" value="NZ_JAVDYC010000001.1"/>
</dbReference>
<accession>A0AAE4CU15</accession>
<sequence length="96" mass="10162">MSGITPYLQGGGNAADACREAAADIAARLGTLRNHLAGLDADRLRMPPSRLADLLAGYDIYARMLDDALHDIAGGLQRTAPAPRRSDVELAGGEYR</sequence>
<gene>
    <name evidence="2" type="ORF">J2S44_006196</name>
</gene>
<protein>
    <submittedName>
        <fullName evidence="2">Uncharacterized protein</fullName>
    </submittedName>
</protein>
<name>A0AAE4CU15_9ACTN</name>
<evidence type="ECO:0000256" key="1">
    <source>
        <dbReference type="SAM" id="MobiDB-lite"/>
    </source>
</evidence>